<dbReference type="PANTHER" id="PTHR42912">
    <property type="entry name" value="METHYLTRANSFERASE"/>
    <property type="match status" value="1"/>
</dbReference>
<dbReference type="PANTHER" id="PTHR42912:SF80">
    <property type="entry name" value="METHYLTRANSFERASE DOMAIN-CONTAINING PROTEIN"/>
    <property type="match status" value="1"/>
</dbReference>
<proteinExistence type="predicted"/>
<reference evidence="2" key="1">
    <citation type="submission" date="2018-09" db="EMBL/GenBank/DDBJ databases">
        <title>Murine metabolic-syndrome-specific gut microbial biobank.</title>
        <authorList>
            <person name="Liu C."/>
        </authorList>
    </citation>
    <scope>NUCLEOTIDE SEQUENCE</scope>
    <source>
        <strain evidence="2">D42-62</strain>
    </source>
</reference>
<dbReference type="AlphaFoldDB" id="A0A9X5BEW2"/>
<dbReference type="RefSeq" id="WP_160559619.1">
    <property type="nucleotide sequence ID" value="NZ_QZDT01000009.1"/>
</dbReference>
<dbReference type="Pfam" id="PF08241">
    <property type="entry name" value="Methyltransf_11"/>
    <property type="match status" value="1"/>
</dbReference>
<evidence type="ECO:0000313" key="2">
    <source>
        <dbReference type="EMBL" id="NBJ92526.1"/>
    </source>
</evidence>
<dbReference type="GO" id="GO:0032259">
    <property type="term" value="P:methylation"/>
    <property type="evidence" value="ECO:0007669"/>
    <property type="project" value="UniProtKB-KW"/>
</dbReference>
<dbReference type="SUPFAM" id="SSF53335">
    <property type="entry name" value="S-adenosyl-L-methionine-dependent methyltransferases"/>
    <property type="match status" value="1"/>
</dbReference>
<keyword evidence="2" id="KW-0808">Transferase</keyword>
<dbReference type="OrthoDB" id="9815644at2"/>
<dbReference type="Proteomes" id="UP001154420">
    <property type="component" value="Unassembled WGS sequence"/>
</dbReference>
<dbReference type="EMBL" id="QZDT01000009">
    <property type="protein sequence ID" value="NBJ92526.1"/>
    <property type="molecule type" value="Genomic_DNA"/>
</dbReference>
<name>A0A9X5BEW2_9FIRM</name>
<dbReference type="GO" id="GO:0008757">
    <property type="term" value="F:S-adenosylmethionine-dependent methyltransferase activity"/>
    <property type="evidence" value="ECO:0007669"/>
    <property type="project" value="InterPro"/>
</dbReference>
<dbReference type="InterPro" id="IPR029063">
    <property type="entry name" value="SAM-dependent_MTases_sf"/>
</dbReference>
<keyword evidence="2" id="KW-0489">Methyltransferase</keyword>
<feature type="domain" description="Methyltransferase type 11" evidence="1">
    <location>
        <begin position="63"/>
        <end position="153"/>
    </location>
</feature>
<evidence type="ECO:0000313" key="3">
    <source>
        <dbReference type="Proteomes" id="UP001154420"/>
    </source>
</evidence>
<accession>A0A9X5BEW2</accession>
<gene>
    <name evidence="2" type="ORF">D5281_07935</name>
</gene>
<dbReference type="InterPro" id="IPR050508">
    <property type="entry name" value="Methyltransf_Superfamily"/>
</dbReference>
<comment type="caution">
    <text evidence="2">The sequence shown here is derived from an EMBL/GenBank/DDBJ whole genome shotgun (WGS) entry which is preliminary data.</text>
</comment>
<sequence length="271" mass="31910">MNRKEYWNKEYTTYWKAMTEEANSEGAISRIKKTTSGDYKTPGEKIIIEFFESLHYEKTDKLLDYGCGFGRFYPFFNRITDYYGIDISQAMIDECISRYPEDAEKFIVAEGERLPFEDNYFNKIICYGVFDACYQENAISEMLRVSKVGGSILVTGKNTEYYDDDEQALIAEEAARKKGHPNYFTNVKSLVSQLGQYAYLKQERYFTYRGDFANAKYTDLMPDKFYEWALVIEKKNHLDIHFEKFSDAYSNTWKKKIIKVQNRIIDGEDTK</sequence>
<evidence type="ECO:0000259" key="1">
    <source>
        <dbReference type="Pfam" id="PF08241"/>
    </source>
</evidence>
<dbReference type="InterPro" id="IPR013216">
    <property type="entry name" value="Methyltransf_11"/>
</dbReference>
<protein>
    <submittedName>
        <fullName evidence="2">Class I SAM-dependent methyltransferase</fullName>
    </submittedName>
</protein>
<dbReference type="Gene3D" id="3.40.50.150">
    <property type="entry name" value="Vaccinia Virus protein VP39"/>
    <property type="match status" value="1"/>
</dbReference>
<organism evidence="2 3">
    <name type="scientific">Parablautia muri</name>
    <dbReference type="NCBI Taxonomy" id="2320879"/>
    <lineage>
        <taxon>Bacteria</taxon>
        <taxon>Bacillati</taxon>
        <taxon>Bacillota</taxon>
        <taxon>Clostridia</taxon>
        <taxon>Lachnospirales</taxon>
        <taxon>Lachnospiraceae</taxon>
        <taxon>Parablautia</taxon>
    </lineage>
</organism>
<keyword evidence="3" id="KW-1185">Reference proteome</keyword>